<keyword evidence="7 12" id="KW-1133">Transmembrane helix</keyword>
<evidence type="ECO:0000256" key="6">
    <source>
        <dbReference type="ARBA" id="ARBA00022692"/>
    </source>
</evidence>
<dbReference type="InterPro" id="IPR008509">
    <property type="entry name" value="MOT2/MFSD5"/>
</dbReference>
<evidence type="ECO:0000313" key="14">
    <source>
        <dbReference type="Proteomes" id="UP000002640"/>
    </source>
</evidence>
<feature type="transmembrane region" description="Helical" evidence="12">
    <location>
        <begin position="252"/>
        <end position="274"/>
    </location>
</feature>
<proteinExistence type="predicted"/>
<evidence type="ECO:0000256" key="11">
    <source>
        <dbReference type="ARBA" id="ARBA00032555"/>
    </source>
</evidence>
<keyword evidence="4" id="KW-0813">Transport</keyword>
<dbReference type="EMBL" id="JH159151">
    <property type="protein sequence ID" value="EGZ27965.1"/>
    <property type="molecule type" value="Genomic_DNA"/>
</dbReference>
<evidence type="ECO:0000256" key="7">
    <source>
        <dbReference type="ARBA" id="ARBA00022989"/>
    </source>
</evidence>
<comment type="function">
    <text evidence="1">Mediates high-affinity intracellular uptake of the rare oligo-element molybdenum.</text>
</comment>
<dbReference type="GO" id="GO:0005886">
    <property type="term" value="C:plasma membrane"/>
    <property type="evidence" value="ECO:0007669"/>
    <property type="project" value="UniProtKB-SubCell"/>
</dbReference>
<dbReference type="GeneID" id="20653616"/>
<evidence type="ECO:0000256" key="10">
    <source>
        <dbReference type="ARBA" id="ARBA00030646"/>
    </source>
</evidence>
<feature type="transmembrane region" description="Helical" evidence="12">
    <location>
        <begin position="286"/>
        <end position="306"/>
    </location>
</feature>
<dbReference type="GO" id="GO:0006811">
    <property type="term" value="P:monoatomic ion transport"/>
    <property type="evidence" value="ECO:0007669"/>
    <property type="project" value="UniProtKB-KW"/>
</dbReference>
<dbReference type="PANTHER" id="PTHR23516">
    <property type="entry name" value="SAM (S-ADENOSYL METHIONINE) TRANSPORTER"/>
    <property type="match status" value="1"/>
</dbReference>
<sequence length="439" mass="47601">MLPPTWLSGALQWPLWASACCLGLLVCLLSLHVVEKLWALARFQRQYLVVYGLVMFADWLQGTHMYSLYQSYGVNVGALFLTGFLSSVVFGNFVGPLVDKYGRRKACLVYCALEIAINLLEGIPMMEVLLLGRVLGGISTSLLFSAFESWMVTEHRVRGFSEGLLGKTFALGSEINGVVAVVAGLVAQVTADEFGDIGPFRAAVVLTAVAAAFVVSWSENYGSRSKSTGKDAQKKITESSNVKCSSTLNANAYALGFCYSLFEGAMYVFVFLWYPTLESVLPNGVLPSGLVFSSFMLCIAIGGKLFDLIENSWLREEQLLVLTTATSAISLLSPTVTDDYQYILAGFVVFEVCVGVVSPCCATLRGRYFPKDQLSTTLSLFRLPTNILVVVGTGGASYLTSDQLYYGCTAVLVIATGCAEKLVRSSSTESTSRRKLKAQ</sequence>
<evidence type="ECO:0000256" key="12">
    <source>
        <dbReference type="SAM" id="Phobius"/>
    </source>
</evidence>
<dbReference type="Pfam" id="PF05631">
    <property type="entry name" value="MFS_5"/>
    <property type="match status" value="1"/>
</dbReference>
<feature type="transmembrane region" description="Helical" evidence="12">
    <location>
        <begin position="46"/>
        <end position="66"/>
    </location>
</feature>
<evidence type="ECO:0000256" key="1">
    <source>
        <dbReference type="ARBA" id="ARBA00003019"/>
    </source>
</evidence>
<accession>G4YF61</accession>
<evidence type="ECO:0000256" key="9">
    <source>
        <dbReference type="ARBA" id="ARBA00023136"/>
    </source>
</evidence>
<dbReference type="KEGG" id="psoj:PHYSODRAFT_467901"/>
<feature type="transmembrane region" description="Helical" evidence="12">
    <location>
        <begin position="130"/>
        <end position="152"/>
    </location>
</feature>
<keyword evidence="6 12" id="KW-0812">Transmembrane</keyword>
<keyword evidence="9 12" id="KW-0472">Membrane</keyword>
<dbReference type="Gene3D" id="1.20.1250.20">
    <property type="entry name" value="MFS general substrate transporter like domains"/>
    <property type="match status" value="1"/>
</dbReference>
<organism evidence="13 14">
    <name type="scientific">Phytophthora sojae (strain P6497)</name>
    <name type="common">Soybean stem and root rot agent</name>
    <name type="synonym">Phytophthora megasperma f. sp. glycines</name>
    <dbReference type="NCBI Taxonomy" id="1094619"/>
    <lineage>
        <taxon>Eukaryota</taxon>
        <taxon>Sar</taxon>
        <taxon>Stramenopiles</taxon>
        <taxon>Oomycota</taxon>
        <taxon>Peronosporomycetes</taxon>
        <taxon>Peronosporales</taxon>
        <taxon>Peronosporaceae</taxon>
        <taxon>Phytophthora</taxon>
    </lineage>
</organism>
<dbReference type="AlphaFoldDB" id="G4YF61"/>
<evidence type="ECO:0000313" key="13">
    <source>
        <dbReference type="EMBL" id="EGZ27965.1"/>
    </source>
</evidence>
<evidence type="ECO:0000256" key="8">
    <source>
        <dbReference type="ARBA" id="ARBA00023065"/>
    </source>
</evidence>
<dbReference type="RefSeq" id="XP_009515240.1">
    <property type="nucleotide sequence ID" value="XM_009516945.1"/>
</dbReference>
<dbReference type="SUPFAM" id="SSF103473">
    <property type="entry name" value="MFS general substrate transporter"/>
    <property type="match status" value="1"/>
</dbReference>
<keyword evidence="5" id="KW-1003">Cell membrane</keyword>
<feature type="transmembrane region" description="Helical" evidence="12">
    <location>
        <begin position="199"/>
        <end position="217"/>
    </location>
</feature>
<evidence type="ECO:0000256" key="2">
    <source>
        <dbReference type="ARBA" id="ARBA00004651"/>
    </source>
</evidence>
<feature type="transmembrane region" description="Helical" evidence="12">
    <location>
        <begin position="15"/>
        <end position="34"/>
    </location>
</feature>
<evidence type="ECO:0000256" key="5">
    <source>
        <dbReference type="ARBA" id="ARBA00022475"/>
    </source>
</evidence>
<dbReference type="GO" id="GO:0015098">
    <property type="term" value="F:molybdate ion transmembrane transporter activity"/>
    <property type="evidence" value="ECO:0007669"/>
    <property type="project" value="InterPro"/>
</dbReference>
<feature type="transmembrane region" description="Helical" evidence="12">
    <location>
        <begin position="342"/>
        <end position="364"/>
    </location>
</feature>
<dbReference type="STRING" id="1094619.G4YF61"/>
<keyword evidence="8" id="KW-0406">Ion transport</keyword>
<dbReference type="InterPro" id="IPR036259">
    <property type="entry name" value="MFS_trans_sf"/>
</dbReference>
<name>G4YF61_PHYSP</name>
<dbReference type="PANTHER" id="PTHR23516:SF1">
    <property type="entry name" value="MOLYBDATE-ANION TRANSPORTER"/>
    <property type="match status" value="1"/>
</dbReference>
<feature type="transmembrane region" description="Helical" evidence="12">
    <location>
        <begin position="106"/>
        <end position="124"/>
    </location>
</feature>
<feature type="transmembrane region" description="Helical" evidence="12">
    <location>
        <begin position="164"/>
        <end position="187"/>
    </location>
</feature>
<dbReference type="Proteomes" id="UP000002640">
    <property type="component" value="Unassembled WGS sequence"/>
</dbReference>
<evidence type="ECO:0000256" key="4">
    <source>
        <dbReference type="ARBA" id="ARBA00022448"/>
    </source>
</evidence>
<evidence type="ECO:0000256" key="3">
    <source>
        <dbReference type="ARBA" id="ARBA00021242"/>
    </source>
</evidence>
<gene>
    <name evidence="13" type="ORF">PHYSODRAFT_467901</name>
</gene>
<dbReference type="InParanoid" id="G4YF61"/>
<feature type="transmembrane region" description="Helical" evidence="12">
    <location>
        <begin position="318"/>
        <end position="336"/>
    </location>
</feature>
<reference evidence="13 14" key="1">
    <citation type="journal article" date="2006" name="Science">
        <title>Phytophthora genome sequences uncover evolutionary origins and mechanisms of pathogenesis.</title>
        <authorList>
            <person name="Tyler B.M."/>
            <person name="Tripathy S."/>
            <person name="Zhang X."/>
            <person name="Dehal P."/>
            <person name="Jiang R.H."/>
            <person name="Aerts A."/>
            <person name="Arredondo F.D."/>
            <person name="Baxter L."/>
            <person name="Bensasson D."/>
            <person name="Beynon J.L."/>
            <person name="Chapman J."/>
            <person name="Damasceno C.M."/>
            <person name="Dorrance A.E."/>
            <person name="Dou D."/>
            <person name="Dickerman A.W."/>
            <person name="Dubchak I.L."/>
            <person name="Garbelotto M."/>
            <person name="Gijzen M."/>
            <person name="Gordon S.G."/>
            <person name="Govers F."/>
            <person name="Grunwald N.J."/>
            <person name="Huang W."/>
            <person name="Ivors K.L."/>
            <person name="Jones R.W."/>
            <person name="Kamoun S."/>
            <person name="Krampis K."/>
            <person name="Lamour K.H."/>
            <person name="Lee M.K."/>
            <person name="McDonald W.H."/>
            <person name="Medina M."/>
            <person name="Meijer H.J."/>
            <person name="Nordberg E.K."/>
            <person name="Maclean D.J."/>
            <person name="Ospina-Giraldo M.D."/>
            <person name="Morris P.F."/>
            <person name="Phuntumart V."/>
            <person name="Putnam N.H."/>
            <person name="Rash S."/>
            <person name="Rose J.K."/>
            <person name="Sakihama Y."/>
            <person name="Salamov A.A."/>
            <person name="Savidor A."/>
            <person name="Scheuring C.F."/>
            <person name="Smith B.M."/>
            <person name="Sobral B.W."/>
            <person name="Terry A."/>
            <person name="Torto-Alalibo T.A."/>
            <person name="Win J."/>
            <person name="Xu Z."/>
            <person name="Zhang H."/>
            <person name="Grigoriev I.V."/>
            <person name="Rokhsar D.S."/>
            <person name="Boore J.L."/>
        </authorList>
    </citation>
    <scope>NUCLEOTIDE SEQUENCE [LARGE SCALE GENOMIC DNA]</scope>
    <source>
        <strain evidence="13 14">P6497</strain>
    </source>
</reference>
<dbReference type="OMA" id="VFMWVPT"/>
<feature type="transmembrane region" description="Helical" evidence="12">
    <location>
        <begin position="72"/>
        <end position="94"/>
    </location>
</feature>
<keyword evidence="14" id="KW-1185">Reference proteome</keyword>
<protein>
    <recommendedName>
        <fullName evidence="3">Molybdate-anion transporter</fullName>
    </recommendedName>
    <alternativeName>
        <fullName evidence="10">Major facilitator superfamily domain-containing protein 5</fullName>
    </alternativeName>
    <alternativeName>
        <fullName evidence="11">Molybdate transporter 2 homolog</fullName>
    </alternativeName>
</protein>
<comment type="subcellular location">
    <subcellularLocation>
        <location evidence="2">Cell membrane</location>
        <topology evidence="2">Multi-pass membrane protein</topology>
    </subcellularLocation>
</comment>